<keyword evidence="9" id="KW-1185">Reference proteome</keyword>
<evidence type="ECO:0000313" key="9">
    <source>
        <dbReference type="Proteomes" id="UP000677100"/>
    </source>
</evidence>
<comment type="subcellular location">
    <subcellularLocation>
        <location evidence="1">Virion</location>
    </subcellularLocation>
</comment>
<evidence type="ECO:0000256" key="5">
    <source>
        <dbReference type="ARBA" id="ARBA00023104"/>
    </source>
</evidence>
<sequence length="437" mass="49623">MKTRTKNKRYFNRTTGLQSADGPFVNQTSVISTVLTDSRDDGTKMPDWRGRIRRNESATTFLSGTKYDHHLATKCSAKAVVEYRKYGTGVWVEAPLYFSGLPAPLSYWGTVSGTILSDLDDAEAKAARAYVRKVNDFDHAIQGMVVLGEIRETLRMLRNPAKSFYDALSRDYIKGLRRHKGGSSAALARAARKQWLESVFGWMPFISDMENASELISRLNEERLEFRSITAVGLSTKSGNMSTGQSTETWFTYRSRSYDRAEGKVKYRAKLINEPDAYDYSSLGYLTRQSGFSWNQFVPTAWELLPWSFLFDYFSNIGDVLEHSFLQSRYVRWAQRTARETRDRVNSASVDWAAFKAYYGNEGNGVRVKSIGPESIASLVVRRTSFQRTAGGPAVPDFRIELPGRAQPWLNMGALWSQANEIHPQRAPRYRGPIFRS</sequence>
<keyword evidence="2" id="KW-0945">Host-virus interaction</keyword>
<reference evidence="8" key="1">
    <citation type="submission" date="2020-09" db="EMBL/GenBank/DDBJ databases">
        <title>Leviviricetes taxonomy.</title>
        <authorList>
            <person name="Stockdale S.R."/>
            <person name="Callanan J."/>
            <person name="Adriaenssens E.M."/>
            <person name="Kuhn J.H."/>
            <person name="Rumnieks J."/>
            <person name="Shkoporov A."/>
            <person name="Draper L.A."/>
            <person name="Ross P."/>
            <person name="Hill C."/>
        </authorList>
    </citation>
    <scope>NUCLEOTIDE SEQUENCE</scope>
</reference>
<accession>A0A8S5KZV0</accession>
<comment type="similarity">
    <text evidence="7">Belongs to the Leviviricetes maturation protein family.</text>
</comment>
<keyword evidence="6" id="KW-1160">Virus entry into host cell</keyword>
<dbReference type="GO" id="GO:0044423">
    <property type="term" value="C:virion component"/>
    <property type="evidence" value="ECO:0007669"/>
    <property type="project" value="UniProtKB-KW"/>
</dbReference>
<organism evidence="8 9">
    <name type="scientific">ssRNA phage SRR6960803_3</name>
    <dbReference type="NCBI Taxonomy" id="2786619"/>
    <lineage>
        <taxon>Viruses</taxon>
        <taxon>Riboviria</taxon>
        <taxon>Orthornavirae</taxon>
        <taxon>Lenarviricota</taxon>
        <taxon>Leviviricetes</taxon>
        <taxon>Norzivirales</taxon>
        <taxon>Atkinsviridae</taxon>
        <taxon>Kihrivirus</taxon>
        <taxon>Kihrivirus limicola</taxon>
    </lineage>
</organism>
<dbReference type="InterPro" id="IPR005563">
    <property type="entry name" value="A_protein"/>
</dbReference>
<keyword evidence="3" id="KW-1161">Viral attachment to host cell</keyword>
<evidence type="ECO:0000256" key="1">
    <source>
        <dbReference type="ARBA" id="ARBA00004328"/>
    </source>
</evidence>
<name>A0A8S5KZV0_9VIRU</name>
<evidence type="ECO:0000256" key="4">
    <source>
        <dbReference type="ARBA" id="ARBA00022844"/>
    </source>
</evidence>
<evidence type="ECO:0000313" key="8">
    <source>
        <dbReference type="EMBL" id="DAD50723.1"/>
    </source>
</evidence>
<dbReference type="KEGG" id="vg:80397005"/>
<dbReference type="Proteomes" id="UP000677100">
    <property type="component" value="Segment"/>
</dbReference>
<dbReference type="GO" id="GO:0039666">
    <property type="term" value="P:virion attachment to host cell pilus"/>
    <property type="evidence" value="ECO:0007669"/>
    <property type="project" value="UniProtKB-KW"/>
</dbReference>
<proteinExistence type="inferred from homology"/>
<dbReference type="EMBL" id="BK013609">
    <property type="protein sequence ID" value="DAD50723.1"/>
    <property type="molecule type" value="Genomic_RNA"/>
</dbReference>
<keyword evidence="4" id="KW-0946">Virion</keyword>
<evidence type="ECO:0000256" key="3">
    <source>
        <dbReference type="ARBA" id="ARBA00022804"/>
    </source>
</evidence>
<evidence type="ECO:0000256" key="6">
    <source>
        <dbReference type="ARBA" id="ARBA00023296"/>
    </source>
</evidence>
<keyword evidence="5" id="KW-1175">Viral attachment to host cell pilus</keyword>
<gene>
    <name evidence="8" type="primary">SRR6960803_3_2</name>
</gene>
<evidence type="ECO:0000256" key="2">
    <source>
        <dbReference type="ARBA" id="ARBA00022581"/>
    </source>
</evidence>
<protein>
    <submittedName>
        <fullName evidence="8">Maturation protein</fullName>
    </submittedName>
</protein>
<dbReference type="GeneID" id="80397005"/>
<dbReference type="Pfam" id="PF03863">
    <property type="entry name" value="Phage_mat-A"/>
    <property type="match status" value="1"/>
</dbReference>
<dbReference type="RefSeq" id="YP_010768809.1">
    <property type="nucleotide sequence ID" value="NC_073796.1"/>
</dbReference>
<evidence type="ECO:0000256" key="7">
    <source>
        <dbReference type="ARBA" id="ARBA00035110"/>
    </source>
</evidence>